<feature type="domain" description="Histidine kinase/HSP90-like ATPase" evidence="7">
    <location>
        <begin position="517"/>
        <end position="630"/>
    </location>
</feature>
<feature type="transmembrane region" description="Helical" evidence="6">
    <location>
        <begin position="12"/>
        <end position="36"/>
    </location>
</feature>
<evidence type="ECO:0000256" key="6">
    <source>
        <dbReference type="SAM" id="Phobius"/>
    </source>
</evidence>
<dbReference type="Gene3D" id="6.10.340.10">
    <property type="match status" value="1"/>
</dbReference>
<name>A0ABZ1YWM0_9NOCA</name>
<evidence type="ECO:0000256" key="3">
    <source>
        <dbReference type="ARBA" id="ARBA00022553"/>
    </source>
</evidence>
<keyword evidence="6" id="KW-0472">Membrane</keyword>
<accession>A0ABZ1YWM0</accession>
<dbReference type="PANTHER" id="PTHR45436:SF5">
    <property type="entry name" value="SENSOR HISTIDINE KINASE TRCS"/>
    <property type="match status" value="1"/>
</dbReference>
<dbReference type="Proteomes" id="UP001432062">
    <property type="component" value="Chromosome"/>
</dbReference>
<gene>
    <name evidence="8" type="ORF">OG563_05550</name>
</gene>
<keyword evidence="6" id="KW-1133">Transmembrane helix</keyword>
<keyword evidence="9" id="KW-1185">Reference proteome</keyword>
<comment type="catalytic activity">
    <reaction evidence="1">
        <text>ATP + protein L-histidine = ADP + protein N-phospho-L-histidine.</text>
        <dbReference type="EC" id="2.7.13.3"/>
    </reaction>
</comment>
<dbReference type="InterPro" id="IPR050428">
    <property type="entry name" value="TCS_sensor_his_kinase"/>
</dbReference>
<feature type="transmembrane region" description="Helical" evidence="6">
    <location>
        <begin position="313"/>
        <end position="334"/>
    </location>
</feature>
<evidence type="ECO:0000313" key="9">
    <source>
        <dbReference type="Proteomes" id="UP001432062"/>
    </source>
</evidence>
<dbReference type="PANTHER" id="PTHR45436">
    <property type="entry name" value="SENSOR HISTIDINE KINASE YKOH"/>
    <property type="match status" value="1"/>
</dbReference>
<dbReference type="InterPro" id="IPR036890">
    <property type="entry name" value="HATPase_C_sf"/>
</dbReference>
<evidence type="ECO:0000256" key="5">
    <source>
        <dbReference type="ARBA" id="ARBA00022777"/>
    </source>
</evidence>
<reference evidence="8" key="1">
    <citation type="submission" date="2022-10" db="EMBL/GenBank/DDBJ databases">
        <title>The complete genomes of actinobacterial strains from the NBC collection.</title>
        <authorList>
            <person name="Joergensen T.S."/>
            <person name="Alvarez Arevalo M."/>
            <person name="Sterndorff E.B."/>
            <person name="Faurdal D."/>
            <person name="Vuksanovic O."/>
            <person name="Mourched A.-S."/>
            <person name="Charusanti P."/>
            <person name="Shaw S."/>
            <person name="Blin K."/>
            <person name="Weber T."/>
        </authorList>
    </citation>
    <scope>NUCLEOTIDE SEQUENCE</scope>
    <source>
        <strain evidence="8">NBC_01482</strain>
    </source>
</reference>
<dbReference type="Pfam" id="PF08376">
    <property type="entry name" value="NIT"/>
    <property type="match status" value="1"/>
</dbReference>
<organism evidence="8 9">
    <name type="scientific">Nocardia vinacea</name>
    <dbReference type="NCBI Taxonomy" id="96468"/>
    <lineage>
        <taxon>Bacteria</taxon>
        <taxon>Bacillati</taxon>
        <taxon>Actinomycetota</taxon>
        <taxon>Actinomycetes</taxon>
        <taxon>Mycobacteriales</taxon>
        <taxon>Nocardiaceae</taxon>
        <taxon>Nocardia</taxon>
    </lineage>
</organism>
<dbReference type="SMART" id="SM00387">
    <property type="entry name" value="HATPase_c"/>
    <property type="match status" value="1"/>
</dbReference>
<keyword evidence="4" id="KW-0808">Transferase</keyword>
<keyword evidence="6" id="KW-0812">Transmembrane</keyword>
<evidence type="ECO:0000259" key="7">
    <source>
        <dbReference type="SMART" id="SM00387"/>
    </source>
</evidence>
<evidence type="ECO:0000256" key="4">
    <source>
        <dbReference type="ARBA" id="ARBA00022679"/>
    </source>
</evidence>
<dbReference type="InterPro" id="IPR013587">
    <property type="entry name" value="Nitrate/nitrite_sensing"/>
</dbReference>
<evidence type="ECO:0000256" key="2">
    <source>
        <dbReference type="ARBA" id="ARBA00012438"/>
    </source>
</evidence>
<dbReference type="RefSeq" id="WP_329411809.1">
    <property type="nucleotide sequence ID" value="NZ_CP109441.1"/>
</dbReference>
<dbReference type="EC" id="2.7.13.3" evidence="2"/>
<evidence type="ECO:0000313" key="8">
    <source>
        <dbReference type="EMBL" id="WUV47697.1"/>
    </source>
</evidence>
<dbReference type="Gene3D" id="3.30.565.10">
    <property type="entry name" value="Histidine kinase-like ATPase, C-terminal domain"/>
    <property type="match status" value="1"/>
</dbReference>
<evidence type="ECO:0000256" key="1">
    <source>
        <dbReference type="ARBA" id="ARBA00000085"/>
    </source>
</evidence>
<sequence length="647" mass="69050">MVKARFRGIRTRILVIALVPSLVLICLGVGTSIYLFNDGRHAEDFARTLDTHLTPTRELVLAVEQERLLSVSQLAGGVIDPGALVTARIRFDSALKSLAVTEVALQRVGGSAMGNTVAAFDELKARLPELRSAIDSGRLPIADAYDFYSRLLDGMDQGSATIGQFAPDAASGADLARNMGLLHVVESMSRASALTTAVVHPQNVSPTLFAEYCNLVSYYHVEIARLATVLDAANAQRIKDLTASPAWQQVSAMESAIVEARPVGAPQLPMSVAEWRAAADEVSQQLVTLWVGHAKQAQQYAADAGARHARNSLLAAGVLGAVAVLAFLLSLWLANQLIGRLKRLHSETLAVAEVRLPQTLRRLNEGVRIDPETEAAQLDFGNDEIGQVAQAFNRAHGAAVAAAVTEANTREGVRAVFSNIAHRSQIVVHRQLEILDAAERRQEDPALLETLFQLDHLATRGRRNAENLIILGGGRPGRQWRRPVPLGELVRGAIAETVQYARVFTGAGLPSVFVNGAVVADLIHLLAELVDNATAFSPPQSRVDVTGNLIGTGVVVAISDQGMGMSDSELERANEVLAAPPDFSVATLSSDSRLGLFVVARLGIRHGISVRLTESDYGGVRAVVVIPTAVLAAENAGIAAPTAVQRW</sequence>
<keyword evidence="5" id="KW-0418">Kinase</keyword>
<dbReference type="InterPro" id="IPR003594">
    <property type="entry name" value="HATPase_dom"/>
</dbReference>
<proteinExistence type="predicted"/>
<dbReference type="EMBL" id="CP109441">
    <property type="protein sequence ID" value="WUV47697.1"/>
    <property type="molecule type" value="Genomic_DNA"/>
</dbReference>
<dbReference type="Pfam" id="PF02518">
    <property type="entry name" value="HATPase_c"/>
    <property type="match status" value="1"/>
</dbReference>
<protein>
    <recommendedName>
        <fullName evidence="2">histidine kinase</fullName>
        <ecNumber evidence="2">2.7.13.3</ecNumber>
    </recommendedName>
</protein>
<dbReference type="SUPFAM" id="SSF55874">
    <property type="entry name" value="ATPase domain of HSP90 chaperone/DNA topoisomerase II/histidine kinase"/>
    <property type="match status" value="1"/>
</dbReference>
<keyword evidence="3" id="KW-0597">Phosphoprotein</keyword>